<dbReference type="Pfam" id="PF22229">
    <property type="entry name" value="CofB_C"/>
    <property type="match status" value="1"/>
</dbReference>
<proteinExistence type="predicted"/>
<dbReference type="InterPro" id="IPR053972">
    <property type="entry name" value="CofB_C"/>
</dbReference>
<evidence type="ECO:0000259" key="3">
    <source>
        <dbReference type="Pfam" id="PF22229"/>
    </source>
</evidence>
<organism evidence="4 5">
    <name type="scientific">Salmonella bongori (strain ATCC 43975 / DSM 13772 / NCTC 12419)</name>
    <dbReference type="NCBI Taxonomy" id="218493"/>
    <lineage>
        <taxon>Bacteria</taxon>
        <taxon>Pseudomonadati</taxon>
        <taxon>Pseudomonadota</taxon>
        <taxon>Gammaproteobacteria</taxon>
        <taxon>Enterobacterales</taxon>
        <taxon>Enterobacteriaceae</taxon>
        <taxon>Salmonella</taxon>
    </lineage>
</organism>
<feature type="domain" description="CofB C-terminal" evidence="3">
    <location>
        <begin position="362"/>
        <end position="524"/>
    </location>
</feature>
<dbReference type="RefSeq" id="WP_000680636.1">
    <property type="nucleotide sequence ID" value="NC_015761.1"/>
</dbReference>
<evidence type="ECO:0000313" key="5">
    <source>
        <dbReference type="Proteomes" id="UP000000289"/>
    </source>
</evidence>
<dbReference type="Pfam" id="PF21444">
    <property type="entry name" value="CofB_pilin_dom"/>
    <property type="match status" value="1"/>
</dbReference>
<name>A0A0K0H7Q3_SALBC</name>
<dbReference type="AlphaFoldDB" id="A0A0K0H7Q3"/>
<keyword evidence="1" id="KW-1133">Transmembrane helix</keyword>
<dbReference type="KEGG" id="sbg:SBG_0288"/>
<protein>
    <submittedName>
        <fullName evidence="4">Type IV pilin</fullName>
    </submittedName>
</protein>
<keyword evidence="1" id="KW-0472">Membrane</keyword>
<reference evidence="4 5" key="1">
    <citation type="journal article" date="2011" name="PLoS Pathog.">
        <title>Salmonella bongori provides insights into the evolution of the Salmonellae.</title>
        <authorList>
            <person name="Fookes M."/>
            <person name="Schroeder G.N."/>
            <person name="Langridge G.C."/>
            <person name="Blondel C.J."/>
            <person name="Mammina C."/>
            <person name="Connor T.R."/>
            <person name="Seth-Smith H."/>
            <person name="Vernikos G.S."/>
            <person name="Robinson K.S."/>
            <person name="Sanders M."/>
            <person name="Petty N.K."/>
            <person name="Kingsley R.A."/>
            <person name="Baumler A.J."/>
            <person name="Nuccio S.P."/>
            <person name="Contreras I."/>
            <person name="Santiviago C.A."/>
            <person name="Maskell D."/>
            <person name="Barrow P."/>
            <person name="Humphrey T."/>
            <person name="Nastasi A."/>
            <person name="Roberts M."/>
            <person name="Frankel G."/>
            <person name="Parkhill J."/>
            <person name="Dougan G."/>
            <person name="Thomson N.R."/>
        </authorList>
    </citation>
    <scope>NUCLEOTIDE SEQUENCE [LARGE SCALE GENOMIC DNA]</scope>
    <source>
        <strain evidence="5">ATCC 43975 / DSM 13772 / NCTC 12419</strain>
    </source>
</reference>
<dbReference type="eggNOG" id="COG2165">
    <property type="taxonomic scope" value="Bacteria"/>
</dbReference>
<accession>A0A0K0H7Q3</accession>
<keyword evidence="1" id="KW-0812">Transmembrane</keyword>
<feature type="domain" description="CofB-like pilin" evidence="2">
    <location>
        <begin position="43"/>
        <end position="282"/>
    </location>
</feature>
<dbReference type="GeneID" id="66754807"/>
<evidence type="ECO:0000256" key="1">
    <source>
        <dbReference type="SAM" id="Phobius"/>
    </source>
</evidence>
<evidence type="ECO:0000313" key="4">
    <source>
        <dbReference type="EMBL" id="CCC29384.1"/>
    </source>
</evidence>
<dbReference type="InterPro" id="IPR048688">
    <property type="entry name" value="CofB-like_pilin_dom"/>
</dbReference>
<evidence type="ECO:0000259" key="2">
    <source>
        <dbReference type="Pfam" id="PF21444"/>
    </source>
</evidence>
<dbReference type="EMBL" id="FR877557">
    <property type="protein sequence ID" value="CCC29384.1"/>
    <property type="molecule type" value="Genomic_DNA"/>
</dbReference>
<feature type="transmembrane region" description="Helical" evidence="1">
    <location>
        <begin position="12"/>
        <end position="32"/>
    </location>
</feature>
<sequence length="532" mass="58753">MKHISNRGSILIEVIIAIAIIGMVMLAAAEYARKEIDKVHRQNISDIIVKEISSFLAFINHYELEVYKADGTTEKRINPLYDIPSPGTSDSRPDYYKNRLLTKMEDDLSNNLSNFINWGSYKAGGTSAERNFFLDSACGGTGADSIPVNKTSGMKFVNQFLSCERKWENSEFDIERVDLIGDQRTGSIDRVDFFLSFNEITENNGFELFNYVTSLERAFDKAGYFVAGAYLISRNKGGAAQNWELVKNGTGTPPPRVDVMKPDGYDFLGRLPRNLQYGIRLSMKADGMNLKADGSVNAEKLCWDPVSDAPVICIASNKYSTHDDPMLSATVSPGQDPASLSVKDLIFNNGVGTKPDGTTYNKYSTVPVIDYVSFTGENKANIKVSDNYSANVNDEEGFIRRDIQICPLNPEGDESNPGKPKRLYPRMAVALSSFVGESLDNNSKTMLDSDLSKLKSNRNKLSLLKGQEIDQIKGIVIQVNQSTINKPSGEWLISASTGLKNDGTGAYNIINPKSLSLLVTTWCSTEEQDSLP</sequence>
<gene>
    <name evidence="4" type="primary">sbeB</name>
    <name evidence="4" type="ordered locus">SBG_0288</name>
</gene>
<dbReference type="Proteomes" id="UP000000289">
    <property type="component" value="Chromosome"/>
</dbReference>